<dbReference type="EMBL" id="PDOB01000011">
    <property type="protein sequence ID" value="PIL40156.1"/>
    <property type="molecule type" value="Genomic_DNA"/>
</dbReference>
<dbReference type="GO" id="GO:0006788">
    <property type="term" value="P:heme oxidation"/>
    <property type="evidence" value="ECO:0007669"/>
    <property type="project" value="InterPro"/>
</dbReference>
<evidence type="ECO:0000313" key="1">
    <source>
        <dbReference type="EMBL" id="PIL40156.1"/>
    </source>
</evidence>
<protein>
    <recommendedName>
        <fullName evidence="3">Biliverdin-producing heme oxygenase</fullName>
    </recommendedName>
</protein>
<dbReference type="OrthoDB" id="9149607at2"/>
<evidence type="ECO:0000313" key="2">
    <source>
        <dbReference type="Proteomes" id="UP000228593"/>
    </source>
</evidence>
<dbReference type="Gene3D" id="1.20.910.10">
    <property type="entry name" value="Heme oxygenase-like"/>
    <property type="match status" value="1"/>
</dbReference>
<dbReference type="InterPro" id="IPR016084">
    <property type="entry name" value="Haem_Oase-like_multi-hlx"/>
</dbReference>
<gene>
    <name evidence="1" type="ORF">CR103_09430</name>
</gene>
<dbReference type="InterPro" id="IPR016053">
    <property type="entry name" value="Haem_Oase-like"/>
</dbReference>
<evidence type="ECO:0008006" key="3">
    <source>
        <dbReference type="Google" id="ProtNLM"/>
    </source>
</evidence>
<reference evidence="1 2" key="1">
    <citation type="submission" date="2017-10" db="EMBL/GenBank/DDBJ databases">
        <title>Massilia psychrophilum sp. nov., a novel purple-pigmented bacterium isolated from Tianshan glacier, Xinjiang Municipality, China.</title>
        <authorList>
            <person name="Wang H."/>
        </authorList>
    </citation>
    <scope>NUCLEOTIDE SEQUENCE [LARGE SCALE GENOMIC DNA]</scope>
    <source>
        <strain evidence="1 2">JCM 30813</strain>
    </source>
</reference>
<name>A0A2G8T286_9BURK</name>
<dbReference type="CDD" id="cd19166">
    <property type="entry name" value="HemeO-bac"/>
    <property type="match status" value="1"/>
</dbReference>
<dbReference type="SUPFAM" id="SSF48613">
    <property type="entry name" value="Heme oxygenase-like"/>
    <property type="match status" value="1"/>
</dbReference>
<accession>A0A2G8T286</accession>
<dbReference type="Pfam" id="PF01126">
    <property type="entry name" value="Heme_oxygenase"/>
    <property type="match status" value="1"/>
</dbReference>
<dbReference type="AlphaFoldDB" id="A0A2G8T286"/>
<dbReference type="RefSeq" id="WP_099915736.1">
    <property type="nucleotide sequence ID" value="NZ_BMHS01000006.1"/>
</dbReference>
<sequence length="194" mass="21231">MTVTLQLPLLSRLRTETRDQHDAIEQTLRLMDDDLTAEAYRRRLAQFYGFYKPVEARILDGRGALAAALAVQERRKTPLLEADLKALGQATACLPLCTKLPPLVSAAECFGCLYVLEGATLGGVIISRHVGRKLAISPASGGKFFDGYGEHTGAMWQQFRTAIATFSSGSDEQDKVVASARATFEALQHWCEGK</sequence>
<proteinExistence type="predicted"/>
<organism evidence="1 2">
    <name type="scientific">Massilia psychrophila</name>
    <dbReference type="NCBI Taxonomy" id="1603353"/>
    <lineage>
        <taxon>Bacteria</taxon>
        <taxon>Pseudomonadati</taxon>
        <taxon>Pseudomonadota</taxon>
        <taxon>Betaproteobacteria</taxon>
        <taxon>Burkholderiales</taxon>
        <taxon>Oxalobacteraceae</taxon>
        <taxon>Telluria group</taxon>
        <taxon>Massilia</taxon>
    </lineage>
</organism>
<comment type="caution">
    <text evidence="1">The sequence shown here is derived from an EMBL/GenBank/DDBJ whole genome shotgun (WGS) entry which is preliminary data.</text>
</comment>
<keyword evidence="2" id="KW-1185">Reference proteome</keyword>
<dbReference type="Proteomes" id="UP000228593">
    <property type="component" value="Unassembled WGS sequence"/>
</dbReference>
<dbReference type="GO" id="GO:0004392">
    <property type="term" value="F:heme oxygenase (decyclizing) activity"/>
    <property type="evidence" value="ECO:0007669"/>
    <property type="project" value="InterPro"/>
</dbReference>